<dbReference type="SUPFAM" id="SSF53383">
    <property type="entry name" value="PLP-dependent transferases"/>
    <property type="match status" value="1"/>
</dbReference>
<dbReference type="Gene3D" id="3.90.1150.10">
    <property type="entry name" value="Aspartate Aminotransferase, domain 1"/>
    <property type="match status" value="2"/>
</dbReference>
<dbReference type="EMBL" id="FUYF01000011">
    <property type="protein sequence ID" value="SKA89724.1"/>
    <property type="molecule type" value="Genomic_DNA"/>
</dbReference>
<dbReference type="EC" id="2.6.1.-" evidence="1"/>
<dbReference type="CDD" id="cd00609">
    <property type="entry name" value="AAT_like"/>
    <property type="match status" value="1"/>
</dbReference>
<evidence type="ECO:0000256" key="1">
    <source>
        <dbReference type="RuleBase" id="RU000481"/>
    </source>
</evidence>
<dbReference type="InterPro" id="IPR015421">
    <property type="entry name" value="PyrdxlP-dep_Trfase_major"/>
</dbReference>
<evidence type="ECO:0000313" key="4">
    <source>
        <dbReference type="Proteomes" id="UP000190286"/>
    </source>
</evidence>
<dbReference type="OrthoDB" id="9802328at2"/>
<proteinExistence type="inferred from homology"/>
<dbReference type="InterPro" id="IPR004839">
    <property type="entry name" value="Aminotransferase_I/II_large"/>
</dbReference>
<dbReference type="InterPro" id="IPR015422">
    <property type="entry name" value="PyrdxlP-dep_Trfase_small"/>
</dbReference>
<dbReference type="InterPro" id="IPR015424">
    <property type="entry name" value="PyrdxlP-dep_Trfase"/>
</dbReference>
<keyword evidence="1 3" id="KW-0808">Transferase</keyword>
<evidence type="ECO:0000313" key="3">
    <source>
        <dbReference type="EMBL" id="SKA89724.1"/>
    </source>
</evidence>
<protein>
    <recommendedName>
        <fullName evidence="1">Aminotransferase</fullName>
        <ecNumber evidence="1">2.6.1.-</ecNumber>
    </recommendedName>
</protein>
<dbReference type="Gene3D" id="3.40.640.10">
    <property type="entry name" value="Type I PLP-dependent aspartate aminotransferase-like (Major domain)"/>
    <property type="match status" value="1"/>
</dbReference>
<dbReference type="PANTHER" id="PTHR42691">
    <property type="entry name" value="ASPARTATE AMINOTRANSFERASE YHDR-RELATED"/>
    <property type="match status" value="1"/>
</dbReference>
<dbReference type="Pfam" id="PF00155">
    <property type="entry name" value="Aminotran_1_2"/>
    <property type="match status" value="1"/>
</dbReference>
<sequence>MIAQHYKDMLGAKSVIRQISEWSTARGAEIGYENVFDYSLGNPSVPCPPQFTAACEDLLAHTDPVKLHGYTPTLTLPSARKAVAESLNRRFGMDYTADHIFMTTGAAGALAHAVRCVGVPGQNIVTFAPFFPEYKPYIEGAGLTLRVTPPRCADFQIDFEAFAQLVDENTAAVLINSPNNPSGTAYSEETLQQLADFLTATSTKYGHHIFLISDEPYREISFGGRVTPYPAKFYDDTLTCYSFSKSLSVPGERIGYVAAKPRCEDAAYIVPMCGQISRGTGHNCPSSLIQMAVERCLDMTSDLSVYETNMNLIYDELIALGFTVVKPDGTFYIFPKALEDDAKAFCQKALKYDLALVPGDSFGCPGYFRMAYCIETEKVRRSFAALEKFVAEEYGVTKH</sequence>
<reference evidence="3 4" key="1">
    <citation type="submission" date="2017-02" db="EMBL/GenBank/DDBJ databases">
        <authorList>
            <person name="Peterson S.W."/>
        </authorList>
    </citation>
    <scope>NUCLEOTIDE SEQUENCE [LARGE SCALE GENOMIC DNA]</scope>
    <source>
        <strain evidence="3 4">ATCC 27749</strain>
    </source>
</reference>
<gene>
    <name evidence="3" type="ORF">SAMN02745178_01960</name>
</gene>
<dbReference type="RefSeq" id="WP_078784860.1">
    <property type="nucleotide sequence ID" value="NZ_FUYF01000011.1"/>
</dbReference>
<dbReference type="Proteomes" id="UP000190286">
    <property type="component" value="Unassembled WGS sequence"/>
</dbReference>
<dbReference type="PANTHER" id="PTHR42691:SF1">
    <property type="entry name" value="ASPARTATE AMINOTRANSFERASE YHDR-RELATED"/>
    <property type="match status" value="1"/>
</dbReference>
<dbReference type="GO" id="GO:0030170">
    <property type="term" value="F:pyridoxal phosphate binding"/>
    <property type="evidence" value="ECO:0007669"/>
    <property type="project" value="InterPro"/>
</dbReference>
<dbReference type="GeneID" id="93338412"/>
<comment type="cofactor">
    <cofactor evidence="1">
        <name>pyridoxal 5'-phosphate</name>
        <dbReference type="ChEBI" id="CHEBI:597326"/>
    </cofactor>
</comment>
<dbReference type="PROSITE" id="PS00105">
    <property type="entry name" value="AA_TRANSFER_CLASS_1"/>
    <property type="match status" value="1"/>
</dbReference>
<dbReference type="STRING" id="745368.SAMN02745178_01960"/>
<keyword evidence="4" id="KW-1185">Reference proteome</keyword>
<comment type="similarity">
    <text evidence="1">Belongs to the class-I pyridoxal-phosphate-dependent aminotransferase family.</text>
</comment>
<accession>A0A1T4XJP0</accession>
<dbReference type="GO" id="GO:0008483">
    <property type="term" value="F:transaminase activity"/>
    <property type="evidence" value="ECO:0007669"/>
    <property type="project" value="UniProtKB-KW"/>
</dbReference>
<organism evidence="3 4">
    <name type="scientific">Gemmiger formicilis</name>
    <dbReference type="NCBI Taxonomy" id="745368"/>
    <lineage>
        <taxon>Bacteria</taxon>
        <taxon>Bacillati</taxon>
        <taxon>Bacillota</taxon>
        <taxon>Clostridia</taxon>
        <taxon>Eubacteriales</taxon>
        <taxon>Gemmiger</taxon>
    </lineage>
</organism>
<name>A0A1T4XJP0_9FIRM</name>
<keyword evidence="1 3" id="KW-0032">Aminotransferase</keyword>
<dbReference type="NCBIfam" id="NF005305">
    <property type="entry name" value="PRK06836.1"/>
    <property type="match status" value="1"/>
</dbReference>
<dbReference type="AlphaFoldDB" id="A0A1T4XJP0"/>
<feature type="domain" description="Aminotransferase class I/classII large" evidence="2">
    <location>
        <begin position="39"/>
        <end position="382"/>
    </location>
</feature>
<evidence type="ECO:0000259" key="2">
    <source>
        <dbReference type="Pfam" id="PF00155"/>
    </source>
</evidence>
<dbReference type="InterPro" id="IPR004838">
    <property type="entry name" value="NHTrfase_class1_PyrdxlP-BS"/>
</dbReference>